<evidence type="ECO:0000313" key="6">
    <source>
        <dbReference type="EMBL" id="GBM86822.1"/>
    </source>
</evidence>
<dbReference type="PANTHER" id="PTHR46698:SF4">
    <property type="entry name" value="CROSSVEINLESS 2"/>
    <property type="match status" value="1"/>
</dbReference>
<evidence type="ECO:0000256" key="2">
    <source>
        <dbReference type="ARBA" id="ARBA00022525"/>
    </source>
</evidence>
<sequence length="647" mass="73034">MCILPVYRSTIKNLVLKFFKNLIIGFLPEEVFRNTSNRNSNGERQEDCNCEWRFFQHYEAKGCQIMQTDSCGCPTNYLCSSVKQSVSESKVCVYQSVAYKVGEKIKLADNCQVCRCVDGITPQVVCRQRECPQLDLVEGENCHLVYEENKCCPSRYECIGDVSENADETSAVTCVYNNITYPLGAKIYPPDDPCLVCECKEDWNGIDNSSCYQQECVFERKKHLLDAGCIPIYHERRCCPIEYYCPEDLHYNNMELRELQAENSTENGGSCIFGDNFYEIGAELSLNNSCVKCTCQVPPDFTCVHQSCSLPPSAENCVEIRSADQCCPTYDCLLGDGAVTESSATEEGDSEPAITEGESEHSTTEEGESEYSTTEEGDSEHSTTEEGVCPTPLCADDSCQIEIPPGHECPTCVCGESREKNDFEPVESPLEQYYMENSNETESGKESNQTLSTADDSENELLSKIFVQKLAQQNSNFENLEDIEPRMRNSETELQTEENPETEEYFIQFQSHDVEDVENHLAPNELRHKRSENMQTDEIQAQQSQQQWNVLQQDEDEMETSETIEREREFSEESNEGFDEIKAFGSKGYNTSPVVTVELEDTDFDNVIWTSIVPGCPTPLCADSSCRIGIPRGHQCPTCICKKARQP</sequence>
<evidence type="ECO:0000256" key="3">
    <source>
        <dbReference type="ARBA" id="ARBA00022729"/>
    </source>
</evidence>
<dbReference type="Proteomes" id="UP000499080">
    <property type="component" value="Unassembled WGS sequence"/>
</dbReference>
<evidence type="ECO:0000313" key="7">
    <source>
        <dbReference type="Proteomes" id="UP000499080"/>
    </source>
</evidence>
<dbReference type="EMBL" id="BGPR01003341">
    <property type="protein sequence ID" value="GBM86822.1"/>
    <property type="molecule type" value="Genomic_DNA"/>
</dbReference>
<accession>A0A4Y2JC65</accession>
<dbReference type="SUPFAM" id="SSF57603">
    <property type="entry name" value="FnI-like domain"/>
    <property type="match status" value="1"/>
</dbReference>
<name>A0A4Y2JC65_ARAVE</name>
<comment type="caution">
    <text evidence="6">The sequence shown here is derived from an EMBL/GenBank/DDBJ whole genome shotgun (WGS) entry which is preliminary data.</text>
</comment>
<feature type="domain" description="VWFC" evidence="5">
    <location>
        <begin position="90"/>
        <end position="159"/>
    </location>
</feature>
<feature type="region of interest" description="Disordered" evidence="4">
    <location>
        <begin position="437"/>
        <end position="456"/>
    </location>
</feature>
<organism evidence="6 7">
    <name type="scientific">Araneus ventricosus</name>
    <name type="common">Orbweaver spider</name>
    <name type="synonym">Epeira ventricosa</name>
    <dbReference type="NCBI Taxonomy" id="182803"/>
    <lineage>
        <taxon>Eukaryota</taxon>
        <taxon>Metazoa</taxon>
        <taxon>Ecdysozoa</taxon>
        <taxon>Arthropoda</taxon>
        <taxon>Chelicerata</taxon>
        <taxon>Arachnida</taxon>
        <taxon>Araneae</taxon>
        <taxon>Araneomorphae</taxon>
        <taxon>Entelegynae</taxon>
        <taxon>Araneoidea</taxon>
        <taxon>Araneidae</taxon>
        <taxon>Araneus</taxon>
    </lineage>
</organism>
<keyword evidence="3" id="KW-0732">Signal</keyword>
<gene>
    <name evidence="6" type="ORF">AVEN_104088_1</name>
</gene>
<evidence type="ECO:0000256" key="1">
    <source>
        <dbReference type="ARBA" id="ARBA00004613"/>
    </source>
</evidence>
<dbReference type="SMART" id="SM00214">
    <property type="entry name" value="VWC"/>
    <property type="match status" value="2"/>
</dbReference>
<dbReference type="InterPro" id="IPR052424">
    <property type="entry name" value="Kielin_Chordin-BMP_Reg"/>
</dbReference>
<feature type="region of interest" description="Disordered" evidence="4">
    <location>
        <begin position="341"/>
        <end position="387"/>
    </location>
</feature>
<dbReference type="PROSITE" id="PS50184">
    <property type="entry name" value="VWFC_2"/>
    <property type="match status" value="1"/>
</dbReference>
<reference evidence="6 7" key="1">
    <citation type="journal article" date="2019" name="Sci. Rep.">
        <title>Orb-weaving spider Araneus ventricosus genome elucidates the spidroin gene catalogue.</title>
        <authorList>
            <person name="Kono N."/>
            <person name="Nakamura H."/>
            <person name="Ohtoshi R."/>
            <person name="Moran D.A.P."/>
            <person name="Shinohara A."/>
            <person name="Yoshida Y."/>
            <person name="Fujiwara M."/>
            <person name="Mori M."/>
            <person name="Tomita M."/>
            <person name="Arakawa K."/>
        </authorList>
    </citation>
    <scope>NUCLEOTIDE SEQUENCE [LARGE SCALE GENOMIC DNA]</scope>
</reference>
<dbReference type="OrthoDB" id="365605at2759"/>
<proteinExistence type="predicted"/>
<evidence type="ECO:0000256" key="4">
    <source>
        <dbReference type="SAM" id="MobiDB-lite"/>
    </source>
</evidence>
<feature type="compositionally biased region" description="Polar residues" evidence="4">
    <location>
        <begin position="437"/>
        <end position="454"/>
    </location>
</feature>
<protein>
    <recommendedName>
        <fullName evidence="5">VWFC domain-containing protein</fullName>
    </recommendedName>
</protein>
<keyword evidence="7" id="KW-1185">Reference proteome</keyword>
<dbReference type="InterPro" id="IPR001007">
    <property type="entry name" value="VWF_dom"/>
</dbReference>
<dbReference type="GO" id="GO:0005576">
    <property type="term" value="C:extracellular region"/>
    <property type="evidence" value="ECO:0007669"/>
    <property type="project" value="UniProtKB-SubCell"/>
</dbReference>
<comment type="subcellular location">
    <subcellularLocation>
        <location evidence="1">Secreted</location>
    </subcellularLocation>
</comment>
<feature type="compositionally biased region" description="Acidic residues" evidence="4">
    <location>
        <begin position="365"/>
        <end position="378"/>
    </location>
</feature>
<dbReference type="PANTHER" id="PTHR46698">
    <property type="entry name" value="CROSSVEINLESS 2"/>
    <property type="match status" value="1"/>
</dbReference>
<dbReference type="AlphaFoldDB" id="A0A4Y2JC65"/>
<evidence type="ECO:0000259" key="5">
    <source>
        <dbReference type="PROSITE" id="PS50184"/>
    </source>
</evidence>
<keyword evidence="2" id="KW-0964">Secreted</keyword>